<dbReference type="OrthoDB" id="9806257at2"/>
<gene>
    <name evidence="6" type="ORF">CLV63_14034</name>
</gene>
<dbReference type="PANTHER" id="PTHR13847">
    <property type="entry name" value="SARCOSINE DEHYDROGENASE-RELATED"/>
    <property type="match status" value="1"/>
</dbReference>
<protein>
    <submittedName>
        <fullName evidence="6">D-amino-acid dehydrogenase</fullName>
    </submittedName>
</protein>
<dbReference type="EMBL" id="PYGA01000040">
    <property type="protein sequence ID" value="PSK83582.1"/>
    <property type="molecule type" value="Genomic_DNA"/>
</dbReference>
<dbReference type="PANTHER" id="PTHR13847:SF286">
    <property type="entry name" value="D-AMINO ACID DEHYDROGENASE"/>
    <property type="match status" value="1"/>
</dbReference>
<evidence type="ECO:0000313" key="7">
    <source>
        <dbReference type="Proteomes" id="UP000240542"/>
    </source>
</evidence>
<dbReference type="AlphaFoldDB" id="A0A2P8CF57"/>
<dbReference type="Gene3D" id="3.30.9.10">
    <property type="entry name" value="D-Amino Acid Oxidase, subunit A, domain 2"/>
    <property type="match status" value="1"/>
</dbReference>
<organism evidence="6 7">
    <name type="scientific">Murinocardiopsis flavida</name>
    <dbReference type="NCBI Taxonomy" id="645275"/>
    <lineage>
        <taxon>Bacteria</taxon>
        <taxon>Bacillati</taxon>
        <taxon>Actinomycetota</taxon>
        <taxon>Actinomycetes</taxon>
        <taxon>Streptosporangiales</taxon>
        <taxon>Nocardiopsidaceae</taxon>
        <taxon>Murinocardiopsis</taxon>
    </lineage>
</organism>
<dbReference type="GO" id="GO:0005737">
    <property type="term" value="C:cytoplasm"/>
    <property type="evidence" value="ECO:0007669"/>
    <property type="project" value="TreeGrafter"/>
</dbReference>
<comment type="similarity">
    <text evidence="2">Belongs to the DadA oxidoreductase family.</text>
</comment>
<dbReference type="SUPFAM" id="SSF54373">
    <property type="entry name" value="FAD-linked reductases, C-terminal domain"/>
    <property type="match status" value="1"/>
</dbReference>
<dbReference type="RefSeq" id="WP_106586977.1">
    <property type="nucleotide sequence ID" value="NZ_PYGA01000040.1"/>
</dbReference>
<evidence type="ECO:0000256" key="4">
    <source>
        <dbReference type="ARBA" id="ARBA00023002"/>
    </source>
</evidence>
<evidence type="ECO:0000256" key="1">
    <source>
        <dbReference type="ARBA" id="ARBA00001974"/>
    </source>
</evidence>
<evidence type="ECO:0000256" key="3">
    <source>
        <dbReference type="ARBA" id="ARBA00022630"/>
    </source>
</evidence>
<comment type="caution">
    <text evidence="6">The sequence shown here is derived from an EMBL/GenBank/DDBJ whole genome shotgun (WGS) entry which is preliminary data.</text>
</comment>
<dbReference type="PRINTS" id="PR00420">
    <property type="entry name" value="RNGMNOXGNASE"/>
</dbReference>
<keyword evidence="4" id="KW-0560">Oxidoreductase</keyword>
<dbReference type="Proteomes" id="UP000240542">
    <property type="component" value="Unassembled WGS sequence"/>
</dbReference>
<evidence type="ECO:0000313" key="6">
    <source>
        <dbReference type="EMBL" id="PSK83582.1"/>
    </source>
</evidence>
<keyword evidence="3" id="KW-0285">Flavoprotein</keyword>
<evidence type="ECO:0000259" key="5">
    <source>
        <dbReference type="Pfam" id="PF01266"/>
    </source>
</evidence>
<dbReference type="InterPro" id="IPR036188">
    <property type="entry name" value="FAD/NAD-bd_sf"/>
</dbReference>
<feature type="domain" description="FAD dependent oxidoreductase" evidence="5">
    <location>
        <begin position="2"/>
        <end position="350"/>
    </location>
</feature>
<name>A0A2P8CF57_9ACTN</name>
<evidence type="ECO:0000256" key="2">
    <source>
        <dbReference type="ARBA" id="ARBA00009410"/>
    </source>
</evidence>
<dbReference type="Gene3D" id="3.50.50.60">
    <property type="entry name" value="FAD/NAD(P)-binding domain"/>
    <property type="match status" value="1"/>
</dbReference>
<dbReference type="GO" id="GO:0016491">
    <property type="term" value="F:oxidoreductase activity"/>
    <property type="evidence" value="ECO:0007669"/>
    <property type="project" value="UniProtKB-KW"/>
</dbReference>
<comment type="cofactor">
    <cofactor evidence="1">
        <name>FAD</name>
        <dbReference type="ChEBI" id="CHEBI:57692"/>
    </cofactor>
</comment>
<reference evidence="6 7" key="1">
    <citation type="submission" date="2018-03" db="EMBL/GenBank/DDBJ databases">
        <title>Genomic Encyclopedia of Archaeal and Bacterial Type Strains, Phase II (KMG-II): from individual species to whole genera.</title>
        <authorList>
            <person name="Goeker M."/>
        </authorList>
    </citation>
    <scope>NUCLEOTIDE SEQUENCE [LARGE SCALE GENOMIC DNA]</scope>
    <source>
        <strain evidence="6 7">DSM 45312</strain>
    </source>
</reference>
<dbReference type="SUPFAM" id="SSF51905">
    <property type="entry name" value="FAD/NAD(P)-binding domain"/>
    <property type="match status" value="1"/>
</dbReference>
<sequence>MRVIVIGGGIVGTSAAYHLSRRGVSVTLVDAAERGQATAAGAGIVFPWPFPWDPEPVRAFSFAAAAHYPLLMADLAADGGDPGYDVVGGLSVSGSEPGLDQEHAMLGRLGAQPGYEGMGDVARLPAGEPARRFPVLPEHYSGVSVAGMARLDGRMARDALFNAAEERGMRHRTGAAELLAGSGGVRGVRVDGEDLPADAVIVAAGAWTARLLAPFDVAVPVHPVRGQITHLALPGHRTADWPVVRFSDRDQYMLTFGPNRLVLSGTREPEAGFDHRVTAAGLREVLDAGLDAAPGAADGTVLETRVGFRPGSSDGLPILGTPRHLPGVVVATGLGASGLTFGPYQGALAAGLAVGEAPGFDIEDFRPDREPAAPEAP</sequence>
<dbReference type="Pfam" id="PF01266">
    <property type="entry name" value="DAO"/>
    <property type="match status" value="1"/>
</dbReference>
<proteinExistence type="inferred from homology"/>
<accession>A0A2P8CF57</accession>
<keyword evidence="7" id="KW-1185">Reference proteome</keyword>
<dbReference type="InterPro" id="IPR006076">
    <property type="entry name" value="FAD-dep_OxRdtase"/>
</dbReference>